<organism evidence="5 6">
    <name type="scientific">Robiginitalea marina</name>
    <dbReference type="NCBI Taxonomy" id="2954105"/>
    <lineage>
        <taxon>Bacteria</taxon>
        <taxon>Pseudomonadati</taxon>
        <taxon>Bacteroidota</taxon>
        <taxon>Flavobacteriia</taxon>
        <taxon>Flavobacteriales</taxon>
        <taxon>Flavobacteriaceae</taxon>
        <taxon>Robiginitalea</taxon>
    </lineage>
</organism>
<evidence type="ECO:0000313" key="6">
    <source>
        <dbReference type="Proteomes" id="UP001206312"/>
    </source>
</evidence>
<dbReference type="CDD" id="cd08916">
    <property type="entry name" value="TrHb3_P"/>
    <property type="match status" value="1"/>
</dbReference>
<accession>A0ABT1AZJ3</accession>
<dbReference type="Gene3D" id="1.10.490.10">
    <property type="entry name" value="Globins"/>
    <property type="match status" value="1"/>
</dbReference>
<keyword evidence="1" id="KW-0813">Transport</keyword>
<evidence type="ECO:0000256" key="4">
    <source>
        <dbReference type="ARBA" id="ARBA00023004"/>
    </source>
</evidence>
<evidence type="ECO:0000313" key="5">
    <source>
        <dbReference type="EMBL" id="MCO5725022.1"/>
    </source>
</evidence>
<dbReference type="InterPro" id="IPR012292">
    <property type="entry name" value="Globin/Proto"/>
</dbReference>
<dbReference type="InterPro" id="IPR009050">
    <property type="entry name" value="Globin-like_sf"/>
</dbReference>
<keyword evidence="6" id="KW-1185">Reference proteome</keyword>
<comment type="caution">
    <text evidence="5">The sequence shown here is derived from an EMBL/GenBank/DDBJ whole genome shotgun (WGS) entry which is preliminary data.</text>
</comment>
<protein>
    <submittedName>
        <fullName evidence="5">Group III truncated hemoglobin</fullName>
    </submittedName>
</protein>
<name>A0ABT1AZJ3_9FLAO</name>
<keyword evidence="4" id="KW-0408">Iron</keyword>
<keyword evidence="2" id="KW-0349">Heme</keyword>
<evidence type="ECO:0000256" key="3">
    <source>
        <dbReference type="ARBA" id="ARBA00022723"/>
    </source>
</evidence>
<dbReference type="SUPFAM" id="SSF46458">
    <property type="entry name" value="Globin-like"/>
    <property type="match status" value="1"/>
</dbReference>
<dbReference type="EMBL" id="JAMXIB010000006">
    <property type="protein sequence ID" value="MCO5725022.1"/>
    <property type="molecule type" value="Genomic_DNA"/>
</dbReference>
<gene>
    <name evidence="5" type="ORF">NG653_09165</name>
</gene>
<sequence>MKSDIETRKDIEFLVNSFYDKVRRNPVLNYIFEDVVKVHWESHLPRMYDFWGSILLGEHSFSGNPMQKHVALSKRTPLTEKEFEEWLRVFRETVDALFEGRKAEEAKTRAEIIARLMLHKIQSA</sequence>
<dbReference type="InterPro" id="IPR001486">
    <property type="entry name" value="Hemoglobin_trunc"/>
</dbReference>
<evidence type="ECO:0000256" key="2">
    <source>
        <dbReference type="ARBA" id="ARBA00022617"/>
    </source>
</evidence>
<dbReference type="RefSeq" id="WP_252741398.1">
    <property type="nucleotide sequence ID" value="NZ_JAMXIB010000006.1"/>
</dbReference>
<evidence type="ECO:0000256" key="1">
    <source>
        <dbReference type="ARBA" id="ARBA00022448"/>
    </source>
</evidence>
<proteinExistence type="predicted"/>
<reference evidence="5 6" key="1">
    <citation type="submission" date="2022-06" db="EMBL/GenBank/DDBJ databases">
        <authorList>
            <person name="Xuan X."/>
        </authorList>
    </citation>
    <scope>NUCLEOTIDE SEQUENCE [LARGE SCALE GENOMIC DNA]</scope>
    <source>
        <strain evidence="5 6">2V75</strain>
    </source>
</reference>
<dbReference type="Proteomes" id="UP001206312">
    <property type="component" value="Unassembled WGS sequence"/>
</dbReference>
<dbReference type="Pfam" id="PF01152">
    <property type="entry name" value="Bac_globin"/>
    <property type="match status" value="1"/>
</dbReference>
<keyword evidence="3" id="KW-0479">Metal-binding</keyword>